<accession>A0A398CMT7</accession>
<dbReference type="OrthoDB" id="9793966at2"/>
<keyword evidence="3 6" id="KW-0812">Transmembrane</keyword>
<protein>
    <submittedName>
        <fullName evidence="8">Type II secretion protein F</fullName>
    </submittedName>
</protein>
<dbReference type="PANTHER" id="PTHR35007:SF2">
    <property type="entry name" value="PILUS ASSEMBLE PROTEIN"/>
    <property type="match status" value="1"/>
</dbReference>
<dbReference type="RefSeq" id="WP_119151962.1">
    <property type="nucleotide sequence ID" value="NZ_JBHSOV010000021.1"/>
</dbReference>
<feature type="transmembrane region" description="Helical" evidence="6">
    <location>
        <begin position="104"/>
        <end position="122"/>
    </location>
</feature>
<dbReference type="Pfam" id="PF00482">
    <property type="entry name" value="T2SSF"/>
    <property type="match status" value="1"/>
</dbReference>
<sequence length="280" mass="30645">MLITMASAITITVYVVLLILALMARKERETAFHALTEPIGQLLLRTGWFVRLQPILRRQESALLLLREGKADRDALFRWTAESVGQGYAALMAFLLIGSLSGNAALAWIGLIVGAGLPLLRAKELQKRVESRRRRILIELPELLNRLLLLVGAGENVMKALIRSSERGSGAVAHPLYDQLNAALAAMNRGESMTVAMEEFGRRCAVPEAKLFATVLLMNARRGGETLAPALRELTRALWEKRKVVALTMGEQASSRLAFPLAVVFLVIMALAGAPALLLM</sequence>
<evidence type="ECO:0000256" key="6">
    <source>
        <dbReference type="SAM" id="Phobius"/>
    </source>
</evidence>
<proteinExistence type="predicted"/>
<comment type="subcellular location">
    <subcellularLocation>
        <location evidence="1">Cell membrane</location>
        <topology evidence="1">Multi-pass membrane protein</topology>
    </subcellularLocation>
</comment>
<dbReference type="InterPro" id="IPR018076">
    <property type="entry name" value="T2SS_GspF_dom"/>
</dbReference>
<evidence type="ECO:0000256" key="5">
    <source>
        <dbReference type="ARBA" id="ARBA00023136"/>
    </source>
</evidence>
<evidence type="ECO:0000256" key="2">
    <source>
        <dbReference type="ARBA" id="ARBA00022475"/>
    </source>
</evidence>
<dbReference type="Proteomes" id="UP000266340">
    <property type="component" value="Unassembled WGS sequence"/>
</dbReference>
<organism evidence="8 9">
    <name type="scientific">Cohnella faecalis</name>
    <dbReference type="NCBI Taxonomy" id="2315694"/>
    <lineage>
        <taxon>Bacteria</taxon>
        <taxon>Bacillati</taxon>
        <taxon>Bacillota</taxon>
        <taxon>Bacilli</taxon>
        <taxon>Bacillales</taxon>
        <taxon>Paenibacillaceae</taxon>
        <taxon>Cohnella</taxon>
    </lineage>
</organism>
<dbReference type="GO" id="GO:0005886">
    <property type="term" value="C:plasma membrane"/>
    <property type="evidence" value="ECO:0007669"/>
    <property type="project" value="UniProtKB-SubCell"/>
</dbReference>
<feature type="domain" description="Type II secretion system protein GspF" evidence="7">
    <location>
        <begin position="144"/>
        <end position="272"/>
    </location>
</feature>
<feature type="transmembrane region" description="Helical" evidence="6">
    <location>
        <begin position="257"/>
        <end position="279"/>
    </location>
</feature>
<gene>
    <name evidence="8" type="ORF">D3H35_25345</name>
</gene>
<evidence type="ECO:0000313" key="8">
    <source>
        <dbReference type="EMBL" id="RIE00901.1"/>
    </source>
</evidence>
<keyword evidence="5 6" id="KW-0472">Membrane</keyword>
<dbReference type="EMBL" id="QXJM01000042">
    <property type="protein sequence ID" value="RIE00901.1"/>
    <property type="molecule type" value="Genomic_DNA"/>
</dbReference>
<keyword evidence="4 6" id="KW-1133">Transmembrane helix</keyword>
<comment type="caution">
    <text evidence="8">The sequence shown here is derived from an EMBL/GenBank/DDBJ whole genome shotgun (WGS) entry which is preliminary data.</text>
</comment>
<dbReference type="AlphaFoldDB" id="A0A398CMT7"/>
<feature type="transmembrane region" description="Helical" evidence="6">
    <location>
        <begin position="6"/>
        <end position="24"/>
    </location>
</feature>
<evidence type="ECO:0000256" key="4">
    <source>
        <dbReference type="ARBA" id="ARBA00022989"/>
    </source>
</evidence>
<keyword evidence="9" id="KW-1185">Reference proteome</keyword>
<evidence type="ECO:0000256" key="3">
    <source>
        <dbReference type="ARBA" id="ARBA00022692"/>
    </source>
</evidence>
<name>A0A398CMT7_9BACL</name>
<evidence type="ECO:0000313" key="9">
    <source>
        <dbReference type="Proteomes" id="UP000266340"/>
    </source>
</evidence>
<evidence type="ECO:0000256" key="1">
    <source>
        <dbReference type="ARBA" id="ARBA00004651"/>
    </source>
</evidence>
<keyword evidence="2" id="KW-1003">Cell membrane</keyword>
<evidence type="ECO:0000259" key="7">
    <source>
        <dbReference type="Pfam" id="PF00482"/>
    </source>
</evidence>
<dbReference type="PANTHER" id="PTHR35007">
    <property type="entry name" value="INTEGRAL MEMBRANE PROTEIN-RELATED"/>
    <property type="match status" value="1"/>
</dbReference>
<reference evidence="8 9" key="1">
    <citation type="submission" date="2018-09" db="EMBL/GenBank/DDBJ databases">
        <title>Cohnella cavernae sp. nov., isolated from a karst cave.</title>
        <authorList>
            <person name="Zhu H."/>
        </authorList>
    </citation>
    <scope>NUCLEOTIDE SEQUENCE [LARGE SCALE GENOMIC DNA]</scope>
    <source>
        <strain evidence="8 9">K2E09-144</strain>
    </source>
</reference>